<dbReference type="InterPro" id="IPR033443">
    <property type="entry name" value="PROP1-like_PPR_dom"/>
</dbReference>
<dbReference type="PANTHER" id="PTHR47447:SF17">
    <property type="entry name" value="OS12G0638900 PROTEIN"/>
    <property type="match status" value="1"/>
</dbReference>
<evidence type="ECO:0000259" key="6">
    <source>
        <dbReference type="Pfam" id="PF17177"/>
    </source>
</evidence>
<dbReference type="Pfam" id="PF17177">
    <property type="entry name" value="PPR_long"/>
    <property type="match status" value="1"/>
</dbReference>
<dbReference type="EMBL" id="JAAECE010000013">
    <property type="protein sequence ID" value="KAF1796354.1"/>
    <property type="molecule type" value="Genomic_DNA"/>
</dbReference>
<name>A0A8H4EWH0_MUCCL</name>
<evidence type="ECO:0000313" key="7">
    <source>
        <dbReference type="EMBL" id="KAF1796354.1"/>
    </source>
</evidence>
<keyword evidence="2" id="KW-0677">Repeat</keyword>
<dbReference type="InterPro" id="IPR011990">
    <property type="entry name" value="TPR-like_helical_dom_sf"/>
</dbReference>
<gene>
    <name evidence="7" type="ORF">FB192DRAFT_1406513</name>
</gene>
<feature type="repeat" description="PPR" evidence="5">
    <location>
        <begin position="419"/>
        <end position="453"/>
    </location>
</feature>
<comment type="function">
    <text evidence="3">Regulates mitochondrial small subunit maturation by controlling 15S rRNA 5'-end processing. Localizes to the 5' precursor of the 15S rRNA in a position that is subsequently occupied by mS47 in the mature yeast mtSSU. Uses structure and sequence-specific RNA recognition, binding to a single-stranded region of the precursor and specifically recognizing bases -6 to -1. The exchange of Ccm1 for mS47 is coupled to the irreversible removal of precursor rRNA that is accompanied by conformational changes of the mitoribosomal proteins uS5m and mS26. These conformational changes signal completion of 5'-end rRNA processing through protection of the mature 5'-end of the 15S rRNA and stabilization of mS47. The removal of the 5' precursor together with the dissociation of Ccm1 may be catalyzed by the 5'-3' exoribonuclease Pet127. Involved in the specific removal of group I introns in mitochondrial encoded transcripts.</text>
</comment>
<evidence type="ECO:0000256" key="3">
    <source>
        <dbReference type="ARBA" id="ARBA00044493"/>
    </source>
</evidence>
<feature type="repeat" description="PPR" evidence="5">
    <location>
        <begin position="384"/>
        <end position="418"/>
    </location>
</feature>
<feature type="repeat" description="PPR" evidence="5">
    <location>
        <begin position="454"/>
        <end position="488"/>
    </location>
</feature>
<feature type="repeat" description="PPR" evidence="5">
    <location>
        <begin position="599"/>
        <end position="629"/>
    </location>
</feature>
<evidence type="ECO:0000256" key="2">
    <source>
        <dbReference type="ARBA" id="ARBA00022737"/>
    </source>
</evidence>
<dbReference type="Gene3D" id="1.25.40.10">
    <property type="entry name" value="Tetratricopeptide repeat domain"/>
    <property type="match status" value="2"/>
</dbReference>
<evidence type="ECO:0000313" key="8">
    <source>
        <dbReference type="Proteomes" id="UP000469890"/>
    </source>
</evidence>
<comment type="caution">
    <text evidence="7">The sequence shown here is derived from an EMBL/GenBank/DDBJ whole genome shotgun (WGS) entry which is preliminary data.</text>
</comment>
<evidence type="ECO:0000256" key="5">
    <source>
        <dbReference type="PROSITE-ProRule" id="PRU00708"/>
    </source>
</evidence>
<evidence type="ECO:0000256" key="4">
    <source>
        <dbReference type="ARBA" id="ARBA00044511"/>
    </source>
</evidence>
<comment type="similarity">
    <text evidence="1">Belongs to the CCM1 family.</text>
</comment>
<dbReference type="PROSITE" id="PS51375">
    <property type="entry name" value="PPR"/>
    <property type="match status" value="5"/>
</dbReference>
<dbReference type="AlphaFoldDB" id="A0A8H4EWH0"/>
<reference evidence="7 8" key="1">
    <citation type="submission" date="2019-09" db="EMBL/GenBank/DDBJ databases">
        <authorList>
            <consortium name="DOE Joint Genome Institute"/>
            <person name="Mondo S.J."/>
            <person name="Navarro-Mendoza M.I."/>
            <person name="Perez-Arques C."/>
            <person name="Panchal S."/>
            <person name="Nicolas F.E."/>
            <person name="Ganguly P."/>
            <person name="Pangilinan J."/>
            <person name="Grigoriev I."/>
            <person name="Heitman J."/>
            <person name="Sanya K."/>
            <person name="Garre V."/>
        </authorList>
    </citation>
    <scope>NUCLEOTIDE SEQUENCE [LARGE SCALE GENOMIC DNA]</scope>
    <source>
        <strain evidence="7 8">MU402</strain>
    </source>
</reference>
<proteinExistence type="inferred from homology"/>
<dbReference type="Proteomes" id="UP000469890">
    <property type="component" value="Unassembled WGS sequence"/>
</dbReference>
<dbReference type="SUPFAM" id="SSF48452">
    <property type="entry name" value="TPR-like"/>
    <property type="match status" value="2"/>
</dbReference>
<dbReference type="PANTHER" id="PTHR47447">
    <property type="entry name" value="OS03G0856100 PROTEIN"/>
    <property type="match status" value="1"/>
</dbReference>
<organism evidence="7 8">
    <name type="scientific">Mucor circinelloides f. lusitanicus</name>
    <name type="common">Mucor racemosus var. lusitanicus</name>
    <dbReference type="NCBI Taxonomy" id="29924"/>
    <lineage>
        <taxon>Eukaryota</taxon>
        <taxon>Fungi</taxon>
        <taxon>Fungi incertae sedis</taxon>
        <taxon>Mucoromycota</taxon>
        <taxon>Mucoromycotina</taxon>
        <taxon>Mucoromycetes</taxon>
        <taxon>Mucorales</taxon>
        <taxon>Mucorineae</taxon>
        <taxon>Mucoraceae</taxon>
        <taxon>Mucor</taxon>
    </lineage>
</organism>
<feature type="repeat" description="PPR" evidence="5">
    <location>
        <begin position="489"/>
        <end position="523"/>
    </location>
</feature>
<dbReference type="Pfam" id="PF13812">
    <property type="entry name" value="PPR_3"/>
    <property type="match status" value="2"/>
</dbReference>
<feature type="domain" description="PROP1-like PPR" evidence="6">
    <location>
        <begin position="366"/>
        <end position="476"/>
    </location>
</feature>
<dbReference type="InterPro" id="IPR002885">
    <property type="entry name" value="PPR_rpt"/>
</dbReference>
<evidence type="ECO:0000256" key="1">
    <source>
        <dbReference type="ARBA" id="ARBA00006192"/>
    </source>
</evidence>
<dbReference type="NCBIfam" id="TIGR00756">
    <property type="entry name" value="PPR"/>
    <property type="match status" value="2"/>
</dbReference>
<protein>
    <recommendedName>
        <fullName evidence="6">PROP1-like PPR domain-containing protein</fullName>
    </recommendedName>
</protein>
<accession>A0A8H4EWH0</accession>
<comment type="subunit">
    <text evidence="4">Binds to mitochondrial small subunit 15S rRNA.</text>
</comment>
<sequence>MRKSTTHLKDVSRLVSTTVDTGKSSVISTTCRRNSHLRALLNTFPPLEQQLLLQQGLFSTPSFIPKHSKRSLLNVRAMSTCSPSPATAAAVMEKIPATTVLPAPSSPSRKHPSSRLHGALNFFNLSDRLTLADLDYAIQLRNADQAWSIFVTLASRHDDDTIPLTMCCSLYALLNFAKKLTGFSNRASRFRQKQLDQLLAYVQFHQSSAESFLSSIEEIPVSSHKQLLKAIRTGDHHGAWTTFYKFHKESRKGAVDQSKLPRNTCIQLMMMVMKDKRLDRNQLKSKLQLIALHGAGISEYDSRYLSAADLGRLAYICRGYQQNATIAHGLIDEFVMGLPKKKQSNRADALDELIWRILVNGDVHKARQVLDTVQQSMADKVKVNEMVYVNLMNAYRRQEKYHESLKLFEQFLETKQRPTIKAFNAVLQIFAAQGSADRAAFIFETMNQLDVEPDAATYTELIRVNGHAGHSKMCIHFYNKMLQSNIPPNVYTYSALIEAAARRHDIKSVFRWFQIMLSDDIQPNQVVVSCILKALSKQHDDYPNMPEAVLHIAHQAAMSGVKTDAALYTILLKMQAESIGIEGALKVHRDMLAQSVEPNTFTYTILMDACGKNKMPETAEKIFELMKKSQRHQPNTVTYSVMMDAWLKNDQRDKVESLVLEFLKQCKSDKTGRFWLDSRITNRIKSRCC</sequence>